<organism evidence="1 2">
    <name type="scientific">Acidithiobacillus thiooxidans</name>
    <name type="common">Thiobacillus thiooxidans</name>
    <dbReference type="NCBI Taxonomy" id="930"/>
    <lineage>
        <taxon>Bacteria</taxon>
        <taxon>Pseudomonadati</taxon>
        <taxon>Pseudomonadota</taxon>
        <taxon>Acidithiobacillia</taxon>
        <taxon>Acidithiobacillales</taxon>
        <taxon>Acidithiobacillaceae</taxon>
        <taxon>Acidithiobacillus</taxon>
    </lineage>
</organism>
<accession>A0A1C2IYI1</accession>
<reference evidence="1" key="1">
    <citation type="journal article" date="2016" name="Int. J. Mol. Sci.">
        <title>Comparative genomics of the extreme acidophile Acidithiobacillus thiooxidans reveals intraspecific divergence and niche adaptation.</title>
        <authorList>
            <person name="Zhang X."/>
            <person name="Feng X."/>
            <person name="Tao J."/>
            <person name="Ma L."/>
            <person name="Xiao Y."/>
            <person name="Liang Y."/>
            <person name="Liu X."/>
            <person name="Yin H."/>
        </authorList>
    </citation>
    <scope>NUCLEOTIDE SEQUENCE [LARGE SCALE GENOMIC DNA]</scope>
    <source>
        <strain evidence="1">DXS-W</strain>
    </source>
</reference>
<evidence type="ECO:0000313" key="1">
    <source>
        <dbReference type="EMBL" id="OCX67883.1"/>
    </source>
</evidence>
<gene>
    <name evidence="1" type="ORF">A6M23_19750</name>
</gene>
<comment type="caution">
    <text evidence="1">The sequence shown here is derived from an EMBL/GenBank/DDBJ whole genome shotgun (WGS) entry which is preliminary data.</text>
</comment>
<sequence length="63" mass="7126">MLNENDKERLVKAAQSANLFVQDLQDLAKAENVLLANIAEELLKHAAVLEQRLCRIEHVTNTE</sequence>
<dbReference type="EMBL" id="LWRY01000293">
    <property type="protein sequence ID" value="OCX67883.1"/>
    <property type="molecule type" value="Genomic_DNA"/>
</dbReference>
<name>A0A1C2IYI1_ACITH</name>
<protein>
    <submittedName>
        <fullName evidence="1">Uncharacterized protein</fullName>
    </submittedName>
</protein>
<dbReference type="RefSeq" id="WP_065974701.1">
    <property type="nucleotide sequence ID" value="NZ_LWRY01000293.1"/>
</dbReference>
<keyword evidence="2" id="KW-1185">Reference proteome</keyword>
<dbReference type="Proteomes" id="UP000095008">
    <property type="component" value="Unassembled WGS sequence"/>
</dbReference>
<evidence type="ECO:0000313" key="2">
    <source>
        <dbReference type="Proteomes" id="UP000095008"/>
    </source>
</evidence>
<proteinExistence type="predicted"/>
<dbReference type="AlphaFoldDB" id="A0A1C2IYI1"/>